<keyword evidence="5" id="KW-1185">Reference proteome</keyword>
<dbReference type="AlphaFoldDB" id="G9MKT2"/>
<sequence>MALSKCHFAQPGLKALGHFVSRLGLNTLAEKTEAIRQLERPKTPKDLETGLGLMGYYWNFIASYSVIAEPLQKIKAIGFRHAPIKNPERATYAAKVTLPPMEPAEPDSHQRINEHLGL</sequence>
<dbReference type="VEuPathDB" id="FungiDB:TRIVIDRAFT_220267"/>
<evidence type="ECO:0000313" key="4">
    <source>
        <dbReference type="EMBL" id="EHK24828.1"/>
    </source>
</evidence>
<dbReference type="GeneID" id="25791480"/>
<evidence type="ECO:0000256" key="1">
    <source>
        <dbReference type="ARBA" id="ARBA00004173"/>
    </source>
</evidence>
<dbReference type="Gene3D" id="3.30.70.270">
    <property type="match status" value="1"/>
</dbReference>
<dbReference type="EMBL" id="ABDF02000004">
    <property type="protein sequence ID" value="EHK24828.1"/>
    <property type="molecule type" value="Genomic_DNA"/>
</dbReference>
<dbReference type="InParanoid" id="G9MKT2"/>
<dbReference type="OrthoDB" id="5153691at2759"/>
<dbReference type="PANTHER" id="PTHR33064:SF37">
    <property type="entry name" value="RIBONUCLEASE H"/>
    <property type="match status" value="1"/>
</dbReference>
<evidence type="ECO:0008006" key="6">
    <source>
        <dbReference type="Google" id="ProtNLM"/>
    </source>
</evidence>
<comment type="caution">
    <text evidence="4">The sequence shown here is derived from an EMBL/GenBank/DDBJ whole genome shotgun (WGS) entry which is preliminary data.</text>
</comment>
<comment type="subcellular location">
    <subcellularLocation>
        <location evidence="1">Mitochondrion</location>
    </subcellularLocation>
</comment>
<feature type="compositionally biased region" description="Basic and acidic residues" evidence="3">
    <location>
        <begin position="106"/>
        <end position="118"/>
    </location>
</feature>
<dbReference type="Proteomes" id="UP000007115">
    <property type="component" value="Unassembled WGS sequence"/>
</dbReference>
<dbReference type="STRING" id="413071.G9MKT2"/>
<dbReference type="SUPFAM" id="SSF56672">
    <property type="entry name" value="DNA/RNA polymerases"/>
    <property type="match status" value="1"/>
</dbReference>
<dbReference type="HOGENOM" id="CLU_2073486_0_0_1"/>
<evidence type="ECO:0000256" key="3">
    <source>
        <dbReference type="SAM" id="MobiDB-lite"/>
    </source>
</evidence>
<dbReference type="GO" id="GO:0005739">
    <property type="term" value="C:mitochondrion"/>
    <property type="evidence" value="ECO:0007669"/>
    <property type="project" value="UniProtKB-SubCell"/>
</dbReference>
<proteinExistence type="predicted"/>
<dbReference type="InterPro" id="IPR051320">
    <property type="entry name" value="Viral_Replic_Matur_Polypro"/>
</dbReference>
<protein>
    <recommendedName>
        <fullName evidence="6">Reverse transcriptase domain-containing protein</fullName>
    </recommendedName>
</protein>
<dbReference type="InterPro" id="IPR043128">
    <property type="entry name" value="Rev_trsase/Diguanyl_cyclase"/>
</dbReference>
<reference evidence="4 5" key="1">
    <citation type="journal article" date="2011" name="Genome Biol.">
        <title>Comparative genome sequence analysis underscores mycoparasitism as the ancestral life style of Trichoderma.</title>
        <authorList>
            <person name="Kubicek C.P."/>
            <person name="Herrera-Estrella A."/>
            <person name="Seidl-Seiboth V."/>
            <person name="Martinez D.A."/>
            <person name="Druzhinina I.S."/>
            <person name="Thon M."/>
            <person name="Zeilinger S."/>
            <person name="Casas-Flores S."/>
            <person name="Horwitz B.A."/>
            <person name="Mukherjee P.K."/>
            <person name="Mukherjee M."/>
            <person name="Kredics L."/>
            <person name="Alcaraz L.D."/>
            <person name="Aerts A."/>
            <person name="Antal Z."/>
            <person name="Atanasova L."/>
            <person name="Cervantes-Badillo M.G."/>
            <person name="Challacombe J."/>
            <person name="Chertkov O."/>
            <person name="McCluskey K."/>
            <person name="Coulpier F."/>
            <person name="Deshpande N."/>
            <person name="von Doehren H."/>
            <person name="Ebbole D.J."/>
            <person name="Esquivel-Naranjo E.U."/>
            <person name="Fekete E."/>
            <person name="Flipphi M."/>
            <person name="Glaser F."/>
            <person name="Gomez-Rodriguez E.Y."/>
            <person name="Gruber S."/>
            <person name="Han C."/>
            <person name="Henrissat B."/>
            <person name="Hermosa R."/>
            <person name="Hernandez-Onate M."/>
            <person name="Karaffa L."/>
            <person name="Kosti I."/>
            <person name="Le Crom S."/>
            <person name="Lindquist E."/>
            <person name="Lucas S."/>
            <person name="Luebeck M."/>
            <person name="Luebeck P.S."/>
            <person name="Margeot A."/>
            <person name="Metz B."/>
            <person name="Misra M."/>
            <person name="Nevalainen H."/>
            <person name="Omann M."/>
            <person name="Packer N."/>
            <person name="Perrone G."/>
            <person name="Uresti-Rivera E.E."/>
            <person name="Salamov A."/>
            <person name="Schmoll M."/>
            <person name="Seiboth B."/>
            <person name="Shapiro H."/>
            <person name="Sukno S."/>
            <person name="Tamayo-Ramos J.A."/>
            <person name="Tisch D."/>
            <person name="Wiest A."/>
            <person name="Wilkinson H.H."/>
            <person name="Zhang M."/>
            <person name="Coutinho P.M."/>
            <person name="Kenerley C.M."/>
            <person name="Monte E."/>
            <person name="Baker S.E."/>
            <person name="Grigoriev I.V."/>
        </authorList>
    </citation>
    <scope>NUCLEOTIDE SEQUENCE [LARGE SCALE GENOMIC DNA]</scope>
    <source>
        <strain evidence="5">Gv29-8 / FGSC 10586</strain>
    </source>
</reference>
<dbReference type="InterPro" id="IPR043502">
    <property type="entry name" value="DNA/RNA_pol_sf"/>
</dbReference>
<evidence type="ECO:0000313" key="5">
    <source>
        <dbReference type="Proteomes" id="UP000007115"/>
    </source>
</evidence>
<gene>
    <name evidence="4" type="ORF">TRIVIDRAFT_220267</name>
</gene>
<dbReference type="RefSeq" id="XP_013959028.1">
    <property type="nucleotide sequence ID" value="XM_014103553.1"/>
</dbReference>
<dbReference type="eggNOG" id="KOG0017">
    <property type="taxonomic scope" value="Eukaryota"/>
</dbReference>
<dbReference type="PANTHER" id="PTHR33064">
    <property type="entry name" value="POL PROTEIN"/>
    <property type="match status" value="1"/>
</dbReference>
<keyword evidence="2" id="KW-0496">Mitochondrion</keyword>
<evidence type="ECO:0000256" key="2">
    <source>
        <dbReference type="ARBA" id="ARBA00023128"/>
    </source>
</evidence>
<feature type="region of interest" description="Disordered" evidence="3">
    <location>
        <begin position="99"/>
        <end position="118"/>
    </location>
</feature>
<accession>G9MKT2</accession>
<organism evidence="4 5">
    <name type="scientific">Hypocrea virens (strain Gv29-8 / FGSC 10586)</name>
    <name type="common">Gliocladium virens</name>
    <name type="synonym">Trichoderma virens</name>
    <dbReference type="NCBI Taxonomy" id="413071"/>
    <lineage>
        <taxon>Eukaryota</taxon>
        <taxon>Fungi</taxon>
        <taxon>Dikarya</taxon>
        <taxon>Ascomycota</taxon>
        <taxon>Pezizomycotina</taxon>
        <taxon>Sordariomycetes</taxon>
        <taxon>Hypocreomycetidae</taxon>
        <taxon>Hypocreales</taxon>
        <taxon>Hypocreaceae</taxon>
        <taxon>Trichoderma</taxon>
    </lineage>
</organism>
<name>G9MKT2_HYPVG</name>